<evidence type="ECO:0000313" key="2">
    <source>
        <dbReference type="EMBL" id="QQZ51011.1"/>
    </source>
</evidence>
<organism evidence="2">
    <name type="scientific">Phenylobacterium glaciei</name>
    <dbReference type="NCBI Taxonomy" id="2803784"/>
    <lineage>
        <taxon>Bacteria</taxon>
        <taxon>Pseudomonadati</taxon>
        <taxon>Pseudomonadota</taxon>
        <taxon>Alphaproteobacteria</taxon>
        <taxon>Caulobacterales</taxon>
        <taxon>Caulobacteraceae</taxon>
        <taxon>Phenylobacterium</taxon>
    </lineage>
</organism>
<sequence>MSEQPVLLDSLAMARFTARGFLRFDGVVPEEINSQFLAEVGEAADPQPGRKVMRAFGELLLQAEIPEVAAGARCRPPTRKAPPSAGCWTCRR</sequence>
<accession>A0A974P4D6</accession>
<reference evidence="2" key="1">
    <citation type="submission" date="2021-01" db="EMBL/GenBank/DDBJ databases">
        <title>Genome sequence of Phenylobacterium sp. 20VBR1 isolated from a valley glaceir, Ny-Alesund, Svalbard.</title>
        <authorList>
            <person name="Thomas F.A."/>
            <person name="Krishnan K.P."/>
            <person name="Sinha R.K."/>
        </authorList>
    </citation>
    <scope>NUCLEOTIDE SEQUENCE</scope>
    <source>
        <strain evidence="2">20VBR1</strain>
    </source>
</reference>
<dbReference type="AlphaFoldDB" id="A0A974P4D6"/>
<evidence type="ECO:0000256" key="1">
    <source>
        <dbReference type="SAM" id="MobiDB-lite"/>
    </source>
</evidence>
<proteinExistence type="predicted"/>
<feature type="region of interest" description="Disordered" evidence="1">
    <location>
        <begin position="73"/>
        <end position="92"/>
    </location>
</feature>
<dbReference type="EMBL" id="CP068570">
    <property type="protein sequence ID" value="QQZ51011.1"/>
    <property type="molecule type" value="Genomic_DNA"/>
</dbReference>
<protein>
    <submittedName>
        <fullName evidence="2">Uncharacterized protein</fullName>
    </submittedName>
</protein>
<name>A0A974P4D6_9CAUL</name>
<gene>
    <name evidence="2" type="ORF">JKL49_07365</name>
</gene>